<dbReference type="PROSITE" id="PS51387">
    <property type="entry name" value="FAD_PCMH"/>
    <property type="match status" value="1"/>
</dbReference>
<evidence type="ECO:0000256" key="3">
    <source>
        <dbReference type="ARBA" id="ARBA00004496"/>
    </source>
</evidence>
<evidence type="ECO:0000256" key="10">
    <source>
        <dbReference type="ARBA" id="ARBA00022630"/>
    </source>
</evidence>
<dbReference type="GO" id="GO:0008360">
    <property type="term" value="P:regulation of cell shape"/>
    <property type="evidence" value="ECO:0007669"/>
    <property type="project" value="UniProtKB-KW"/>
</dbReference>
<dbReference type="GO" id="GO:0009252">
    <property type="term" value="P:peptidoglycan biosynthetic process"/>
    <property type="evidence" value="ECO:0007669"/>
    <property type="project" value="UniProtKB-UniRule"/>
</dbReference>
<keyword evidence="11 20" id="KW-0274">FAD</keyword>
<dbReference type="EMBL" id="CP022684">
    <property type="protein sequence ID" value="AUM14618.1"/>
    <property type="molecule type" value="Genomic_DNA"/>
</dbReference>
<dbReference type="RefSeq" id="WP_101895991.1">
    <property type="nucleotide sequence ID" value="NZ_CP022684.1"/>
</dbReference>
<evidence type="ECO:0000256" key="6">
    <source>
        <dbReference type="ARBA" id="ARBA00012518"/>
    </source>
</evidence>
<evidence type="ECO:0000256" key="2">
    <source>
        <dbReference type="ARBA" id="ARBA00003921"/>
    </source>
</evidence>
<dbReference type="InterPro" id="IPR016167">
    <property type="entry name" value="FAD-bd_PCMH_sub1"/>
</dbReference>
<dbReference type="NCBIfam" id="NF000755">
    <property type="entry name" value="PRK00046.1"/>
    <property type="match status" value="1"/>
</dbReference>
<dbReference type="InterPro" id="IPR036635">
    <property type="entry name" value="MurB_C_sf"/>
</dbReference>
<dbReference type="SUPFAM" id="SSF56176">
    <property type="entry name" value="FAD-binding/transporter-associated domain-like"/>
    <property type="match status" value="1"/>
</dbReference>
<keyword evidence="15 20" id="KW-0560">Oxidoreductase</keyword>
<name>A0A2K9LQL0_9GAMM</name>
<dbReference type="KEGG" id="kak:Kalk_20255"/>
<dbReference type="PANTHER" id="PTHR21071:SF4">
    <property type="entry name" value="UDP-N-ACETYLENOLPYRUVOYLGLUCOSAMINE REDUCTASE"/>
    <property type="match status" value="1"/>
</dbReference>
<dbReference type="SUPFAM" id="SSF56194">
    <property type="entry name" value="Uridine diphospho-N-Acetylenolpyruvylglucosamine reductase, MurB, C-terminal domain"/>
    <property type="match status" value="1"/>
</dbReference>
<evidence type="ECO:0000256" key="5">
    <source>
        <dbReference type="ARBA" id="ARBA00010485"/>
    </source>
</evidence>
<evidence type="ECO:0000256" key="7">
    <source>
        <dbReference type="ARBA" id="ARBA00015188"/>
    </source>
</evidence>
<dbReference type="GO" id="GO:0005829">
    <property type="term" value="C:cytosol"/>
    <property type="evidence" value="ECO:0007669"/>
    <property type="project" value="TreeGrafter"/>
</dbReference>
<evidence type="ECO:0000256" key="13">
    <source>
        <dbReference type="ARBA" id="ARBA00022960"/>
    </source>
</evidence>
<keyword evidence="16 20" id="KW-0131">Cell cycle</keyword>
<dbReference type="InterPro" id="IPR003170">
    <property type="entry name" value="MurB"/>
</dbReference>
<dbReference type="InterPro" id="IPR016166">
    <property type="entry name" value="FAD-bd_PCMH"/>
</dbReference>
<dbReference type="Pfam" id="PF01565">
    <property type="entry name" value="FAD_binding_4"/>
    <property type="match status" value="1"/>
</dbReference>
<feature type="active site" evidence="20">
    <location>
        <position position="162"/>
    </location>
</feature>
<comment type="similarity">
    <text evidence="5 20">Belongs to the MurB family.</text>
</comment>
<dbReference type="InterPro" id="IPR016169">
    <property type="entry name" value="FAD-bd_PCMH_sub2"/>
</dbReference>
<dbReference type="InterPro" id="IPR011601">
    <property type="entry name" value="MurB_C"/>
</dbReference>
<evidence type="ECO:0000256" key="16">
    <source>
        <dbReference type="ARBA" id="ARBA00023306"/>
    </source>
</evidence>
<dbReference type="PANTHER" id="PTHR21071">
    <property type="entry name" value="UDP-N-ACETYLENOLPYRUVOYLGLUCOSAMINE REDUCTASE"/>
    <property type="match status" value="1"/>
</dbReference>
<comment type="function">
    <text evidence="2 20">Cell wall formation.</text>
</comment>
<keyword evidence="23" id="KW-1185">Reference proteome</keyword>
<dbReference type="AlphaFoldDB" id="A0A2K9LQL0"/>
<evidence type="ECO:0000259" key="21">
    <source>
        <dbReference type="PROSITE" id="PS51387"/>
    </source>
</evidence>
<dbReference type="Pfam" id="PF02873">
    <property type="entry name" value="MurB_C"/>
    <property type="match status" value="1"/>
</dbReference>
<keyword evidence="8 20" id="KW-0963">Cytoplasm</keyword>
<dbReference type="Gene3D" id="3.30.465.10">
    <property type="match status" value="1"/>
</dbReference>
<keyword evidence="17 20" id="KW-0961">Cell wall biogenesis/degradation</keyword>
<evidence type="ECO:0000256" key="15">
    <source>
        <dbReference type="ARBA" id="ARBA00023002"/>
    </source>
</evidence>
<evidence type="ECO:0000256" key="18">
    <source>
        <dbReference type="ARBA" id="ARBA00031026"/>
    </source>
</evidence>
<dbReference type="Gene3D" id="3.30.43.10">
    <property type="entry name" value="Uridine Diphospho-n-acetylenolpyruvylglucosamine Reductase, domain 2"/>
    <property type="match status" value="1"/>
</dbReference>
<dbReference type="GO" id="GO:0051301">
    <property type="term" value="P:cell division"/>
    <property type="evidence" value="ECO:0007669"/>
    <property type="project" value="UniProtKB-KW"/>
</dbReference>
<keyword evidence="10 20" id="KW-0285">Flavoprotein</keyword>
<dbReference type="Proteomes" id="UP000235116">
    <property type="component" value="Chromosome"/>
</dbReference>
<dbReference type="HAMAP" id="MF_00037">
    <property type="entry name" value="MurB"/>
    <property type="match status" value="1"/>
</dbReference>
<evidence type="ECO:0000256" key="17">
    <source>
        <dbReference type="ARBA" id="ARBA00023316"/>
    </source>
</evidence>
<accession>A0A2K9LQL0</accession>
<protein>
    <recommendedName>
        <fullName evidence="7 20">UDP-N-acetylenolpyruvoylglucosamine reductase</fullName>
        <ecNumber evidence="6 20">1.3.1.98</ecNumber>
    </recommendedName>
    <alternativeName>
        <fullName evidence="18 20">UDP-N-acetylmuramate dehydrogenase</fullName>
    </alternativeName>
</protein>
<evidence type="ECO:0000256" key="14">
    <source>
        <dbReference type="ARBA" id="ARBA00022984"/>
    </source>
</evidence>
<dbReference type="UniPathway" id="UPA00219"/>
<keyword evidence="12 20" id="KW-0521">NADP</keyword>
<evidence type="ECO:0000313" key="22">
    <source>
        <dbReference type="EMBL" id="AUM14618.1"/>
    </source>
</evidence>
<gene>
    <name evidence="20" type="primary">murB</name>
    <name evidence="22" type="ORF">Kalk_20255</name>
</gene>
<evidence type="ECO:0000256" key="20">
    <source>
        <dbReference type="HAMAP-Rule" id="MF_00037"/>
    </source>
</evidence>
<organism evidence="22 23">
    <name type="scientific">Ketobacter alkanivorans</name>
    <dbReference type="NCBI Taxonomy" id="1917421"/>
    <lineage>
        <taxon>Bacteria</taxon>
        <taxon>Pseudomonadati</taxon>
        <taxon>Pseudomonadota</taxon>
        <taxon>Gammaproteobacteria</taxon>
        <taxon>Pseudomonadales</taxon>
        <taxon>Ketobacteraceae</taxon>
        <taxon>Ketobacter</taxon>
    </lineage>
</organism>
<comment type="cofactor">
    <cofactor evidence="1 20">
        <name>FAD</name>
        <dbReference type="ChEBI" id="CHEBI:57692"/>
    </cofactor>
</comment>
<dbReference type="EC" id="1.3.1.98" evidence="6 20"/>
<reference evidence="23" key="1">
    <citation type="submission" date="2017-08" db="EMBL/GenBank/DDBJ databases">
        <title>Direct submision.</title>
        <authorList>
            <person name="Kim S.-J."/>
            <person name="Rhee S.-K."/>
        </authorList>
    </citation>
    <scope>NUCLEOTIDE SEQUENCE [LARGE SCALE GENOMIC DNA]</scope>
    <source>
        <strain evidence="23">GI5</strain>
    </source>
</reference>
<dbReference type="InterPro" id="IPR006094">
    <property type="entry name" value="Oxid_FAD_bind_N"/>
</dbReference>
<keyword evidence="13 20" id="KW-0133">Cell shape</keyword>
<evidence type="ECO:0000256" key="9">
    <source>
        <dbReference type="ARBA" id="ARBA00022618"/>
    </source>
</evidence>
<feature type="active site" description="Proton donor" evidence="20">
    <location>
        <position position="238"/>
    </location>
</feature>
<comment type="pathway">
    <text evidence="4 20">Cell wall biogenesis; peptidoglycan biosynthesis.</text>
</comment>
<dbReference type="NCBIfam" id="NF010478">
    <property type="entry name" value="PRK13903.1"/>
    <property type="match status" value="1"/>
</dbReference>
<keyword evidence="9 20" id="KW-0132">Cell division</keyword>
<sequence length="337" mass="36954">MTLLYNHSLKPFNTLAVDVRAESFCTVTSVDELKNALKQTTSNELLVLGGGSNIVLTSDVAGLVIHNCIGGVEVLEQGPQQVVIKVGAGENWDGLVETCVQQGWYGLENLSWIPGSVGAAPIQNIGAYGVELKDCLEAVETLRLKDLSPQQFSCKECRFGYRDSVFKQEEKGRHVITAVVLRLNKTPTLKLDYGEIRNSADEWGYDVDQLTAADVRHIIIRIRTEKLPDPALAPNVGSFFKNPVVPVAVFQTIKMAEPSVVAYELPNGQVKLAAGWLIDRLGWKGKRLGQARVHDRQALVLVNEGQSSADLLTLAAKIQQQVLDRFGVELEIEPSII</sequence>
<evidence type="ECO:0000256" key="19">
    <source>
        <dbReference type="ARBA" id="ARBA00048914"/>
    </source>
</evidence>
<evidence type="ECO:0000256" key="8">
    <source>
        <dbReference type="ARBA" id="ARBA00022490"/>
    </source>
</evidence>
<feature type="domain" description="FAD-binding PCMH-type" evidence="21">
    <location>
        <begin position="16"/>
        <end position="186"/>
    </location>
</feature>
<evidence type="ECO:0000256" key="11">
    <source>
        <dbReference type="ARBA" id="ARBA00022827"/>
    </source>
</evidence>
<feature type="active site" evidence="20">
    <location>
        <position position="333"/>
    </location>
</feature>
<comment type="subcellular location">
    <subcellularLocation>
        <location evidence="3 20">Cytoplasm</location>
    </subcellularLocation>
</comment>
<dbReference type="Gene3D" id="3.90.78.10">
    <property type="entry name" value="UDP-N-acetylenolpyruvoylglucosamine reductase, C-terminal domain"/>
    <property type="match status" value="1"/>
</dbReference>
<dbReference type="GO" id="GO:0008762">
    <property type="term" value="F:UDP-N-acetylmuramate dehydrogenase activity"/>
    <property type="evidence" value="ECO:0007669"/>
    <property type="project" value="UniProtKB-UniRule"/>
</dbReference>
<evidence type="ECO:0000313" key="23">
    <source>
        <dbReference type="Proteomes" id="UP000235116"/>
    </source>
</evidence>
<proteinExistence type="inferred from homology"/>
<dbReference type="InterPro" id="IPR036318">
    <property type="entry name" value="FAD-bd_PCMH-like_sf"/>
</dbReference>
<comment type="catalytic activity">
    <reaction evidence="19 20">
        <text>UDP-N-acetyl-alpha-D-muramate + NADP(+) = UDP-N-acetyl-3-O-(1-carboxyvinyl)-alpha-D-glucosamine + NADPH + H(+)</text>
        <dbReference type="Rhea" id="RHEA:12248"/>
        <dbReference type="ChEBI" id="CHEBI:15378"/>
        <dbReference type="ChEBI" id="CHEBI:57783"/>
        <dbReference type="ChEBI" id="CHEBI:58349"/>
        <dbReference type="ChEBI" id="CHEBI:68483"/>
        <dbReference type="ChEBI" id="CHEBI:70757"/>
        <dbReference type="EC" id="1.3.1.98"/>
    </reaction>
</comment>
<dbReference type="NCBIfam" id="TIGR00179">
    <property type="entry name" value="murB"/>
    <property type="match status" value="1"/>
</dbReference>
<dbReference type="GO" id="GO:0071949">
    <property type="term" value="F:FAD binding"/>
    <property type="evidence" value="ECO:0007669"/>
    <property type="project" value="InterPro"/>
</dbReference>
<evidence type="ECO:0000256" key="12">
    <source>
        <dbReference type="ARBA" id="ARBA00022857"/>
    </source>
</evidence>
<keyword evidence="14 20" id="KW-0573">Peptidoglycan synthesis</keyword>
<dbReference type="GO" id="GO:0071555">
    <property type="term" value="P:cell wall organization"/>
    <property type="evidence" value="ECO:0007669"/>
    <property type="project" value="UniProtKB-KW"/>
</dbReference>
<evidence type="ECO:0000256" key="1">
    <source>
        <dbReference type="ARBA" id="ARBA00001974"/>
    </source>
</evidence>
<dbReference type="OrthoDB" id="9804753at2"/>
<evidence type="ECO:0000256" key="4">
    <source>
        <dbReference type="ARBA" id="ARBA00004752"/>
    </source>
</evidence>